<gene>
    <name evidence="1" type="ORF">JHL16_22565</name>
</gene>
<protein>
    <submittedName>
        <fullName evidence="1">ABC transporter ATP-binding protein</fullName>
    </submittedName>
</protein>
<comment type="caution">
    <text evidence="1">The sequence shown here is derived from an EMBL/GenBank/DDBJ whole genome shotgun (WGS) entry which is preliminary data.</text>
</comment>
<accession>A0ACC5R916</accession>
<proteinExistence type="predicted"/>
<organism evidence="1 2">
    <name type="scientific">Taklimakanibacter albus</name>
    <dbReference type="NCBI Taxonomy" id="2800327"/>
    <lineage>
        <taxon>Bacteria</taxon>
        <taxon>Pseudomonadati</taxon>
        <taxon>Pseudomonadota</taxon>
        <taxon>Alphaproteobacteria</taxon>
        <taxon>Hyphomicrobiales</taxon>
        <taxon>Aestuariivirgaceae</taxon>
        <taxon>Taklimakanibacter</taxon>
    </lineage>
</organism>
<evidence type="ECO:0000313" key="2">
    <source>
        <dbReference type="Proteomes" id="UP000616151"/>
    </source>
</evidence>
<dbReference type="EMBL" id="JAENHL010000007">
    <property type="protein sequence ID" value="MBK1869161.1"/>
    <property type="molecule type" value="Genomic_DNA"/>
</dbReference>
<keyword evidence="2" id="KW-1185">Reference proteome</keyword>
<name>A0ACC5R916_9HYPH</name>
<keyword evidence="1" id="KW-0547">Nucleotide-binding</keyword>
<sequence>MTSQYTPLLKLSGLSKSFGAARAVEPLDLAVQAGDFCAILGPSGCGKSTLLRMIAGFIEPSSGSIAIEGRDVTRLGPEKRPTNMVFQSYGLFPHLTVAENVGFGLALQKKSKDEVSQRTEEALRLVRLEAFGQRMIDRLSGGQQQRVALARALIMRPKILLLDEPLAALDLKLRHQMQEELRRIHHEIGGTFIFVTHDQSEAFALANLVAVMNQGRVEQIGSPSDVYLSPATLFVADFVGETSLLAGERRQGRVTLKAGPHFVSAGRDGPVRAIVRPERVALKSDGVPAVVTDAVFFGASLKVSLRLPSDETLILRSSEADAAARYRIGDKLTVGWEDQQVIDAGPG</sequence>
<reference evidence="1" key="1">
    <citation type="submission" date="2021-01" db="EMBL/GenBank/DDBJ databases">
        <authorList>
            <person name="Sun Q."/>
        </authorList>
    </citation>
    <scope>NUCLEOTIDE SEQUENCE</scope>
    <source>
        <strain evidence="1">YIM B02566</strain>
    </source>
</reference>
<dbReference type="Proteomes" id="UP000616151">
    <property type="component" value="Unassembled WGS sequence"/>
</dbReference>
<keyword evidence="1" id="KW-0067">ATP-binding</keyword>
<evidence type="ECO:0000313" key="1">
    <source>
        <dbReference type="EMBL" id="MBK1869161.1"/>
    </source>
</evidence>